<dbReference type="PRINTS" id="PR00834">
    <property type="entry name" value="PROTEASES2C"/>
</dbReference>
<dbReference type="InterPro" id="IPR051201">
    <property type="entry name" value="Chloro_Bact_Ser_Proteases"/>
</dbReference>
<feature type="chain" id="PRO_5035178446" description="Serine protease" evidence="4">
    <location>
        <begin position="22"/>
        <end position="380"/>
    </location>
</feature>
<dbReference type="PANTHER" id="PTHR43343:SF3">
    <property type="entry name" value="PROTEASE DO-LIKE 8, CHLOROPLASTIC"/>
    <property type="match status" value="1"/>
</dbReference>
<evidence type="ECO:0008006" key="7">
    <source>
        <dbReference type="Google" id="ProtNLM"/>
    </source>
</evidence>
<organism evidence="5 6">
    <name type="scientific">Caldovatus sediminis</name>
    <dbReference type="NCBI Taxonomy" id="2041189"/>
    <lineage>
        <taxon>Bacteria</taxon>
        <taxon>Pseudomonadati</taxon>
        <taxon>Pseudomonadota</taxon>
        <taxon>Alphaproteobacteria</taxon>
        <taxon>Acetobacterales</taxon>
        <taxon>Roseomonadaceae</taxon>
        <taxon>Caldovatus</taxon>
    </lineage>
</organism>
<sequence length="380" mass="39360">MTRRPLRLLAAILATVGVALAGACAPAPAHLAGPIAPPGLPVAPAACDTRFRIANASSVPIAQFFFSHASQPDWGPDQFRAQGLPPGRSAVFRAARAGEYDFRVVMADRRSAELRRVNVCTVLEITVTDAGMRASHVGGGAIARAPGTPPGGGVLVETPMPRGVAPAYVRRSTGTGFVVAHGAVVTNLHVVDNCGRIVVRAADGREFAPGQPVRADERRDLALLAVPGEVGPPLSFRSGPVRRGEGVVTYGFPLAGLLSSGPTLTTGEVSALTGIGDNEAQIQISAPVQPGSSGGPLLDRQGQVIGMVVAKLNAARVAARLGDIPQNVNFAIRHEEVLDFLREAGIRPAFGPPGGVRGERSAAEVGDIAHPSTVFIRCER</sequence>
<dbReference type="InterPro" id="IPR043504">
    <property type="entry name" value="Peptidase_S1_PA_chymotrypsin"/>
</dbReference>
<evidence type="ECO:0000256" key="4">
    <source>
        <dbReference type="SAM" id="SignalP"/>
    </source>
</evidence>
<dbReference type="Gene3D" id="2.40.10.10">
    <property type="entry name" value="Trypsin-like serine proteases"/>
    <property type="match status" value="2"/>
</dbReference>
<dbReference type="GO" id="GO:0006508">
    <property type="term" value="P:proteolysis"/>
    <property type="evidence" value="ECO:0007669"/>
    <property type="project" value="UniProtKB-KW"/>
</dbReference>
<dbReference type="GO" id="GO:0004252">
    <property type="term" value="F:serine-type endopeptidase activity"/>
    <property type="evidence" value="ECO:0007669"/>
    <property type="project" value="InterPro"/>
</dbReference>
<evidence type="ECO:0000313" key="6">
    <source>
        <dbReference type="Proteomes" id="UP000597507"/>
    </source>
</evidence>
<dbReference type="Proteomes" id="UP000597507">
    <property type="component" value="Unassembled WGS sequence"/>
</dbReference>
<accession>A0A8J3ED66</accession>
<feature type="signal peptide" evidence="4">
    <location>
        <begin position="1"/>
        <end position="21"/>
    </location>
</feature>
<evidence type="ECO:0000256" key="1">
    <source>
        <dbReference type="ARBA" id="ARBA00010541"/>
    </source>
</evidence>
<keyword evidence="4" id="KW-0732">Signal</keyword>
<dbReference type="SUPFAM" id="SSF50494">
    <property type="entry name" value="Trypsin-like serine proteases"/>
    <property type="match status" value="1"/>
</dbReference>
<dbReference type="InterPro" id="IPR001940">
    <property type="entry name" value="Peptidase_S1C"/>
</dbReference>
<evidence type="ECO:0000256" key="2">
    <source>
        <dbReference type="ARBA" id="ARBA00022670"/>
    </source>
</evidence>
<dbReference type="EMBL" id="BMKS01000009">
    <property type="protein sequence ID" value="GGG39883.1"/>
    <property type="molecule type" value="Genomic_DNA"/>
</dbReference>
<gene>
    <name evidence="5" type="ORF">GCM10010964_29300</name>
</gene>
<dbReference type="RefSeq" id="WP_188901497.1">
    <property type="nucleotide sequence ID" value="NZ_BMKS01000009.1"/>
</dbReference>
<reference evidence="5 6" key="1">
    <citation type="journal article" date="2014" name="Int. J. Syst. Evol. Microbiol.">
        <title>Complete genome sequence of Corynebacterium casei LMG S-19264T (=DSM 44701T), isolated from a smear-ripened cheese.</title>
        <authorList>
            <consortium name="US DOE Joint Genome Institute (JGI-PGF)"/>
            <person name="Walter F."/>
            <person name="Albersmeier A."/>
            <person name="Kalinowski J."/>
            <person name="Ruckert C."/>
        </authorList>
    </citation>
    <scope>NUCLEOTIDE SEQUENCE [LARGE SCALE GENOMIC DNA]</scope>
    <source>
        <strain evidence="5 6">CGMCC 1.16330</strain>
    </source>
</reference>
<keyword evidence="2" id="KW-0645">Protease</keyword>
<dbReference type="PANTHER" id="PTHR43343">
    <property type="entry name" value="PEPTIDASE S12"/>
    <property type="match status" value="1"/>
</dbReference>
<dbReference type="InterPro" id="IPR009003">
    <property type="entry name" value="Peptidase_S1_PA"/>
</dbReference>
<dbReference type="PROSITE" id="PS51257">
    <property type="entry name" value="PROKAR_LIPOPROTEIN"/>
    <property type="match status" value="1"/>
</dbReference>
<evidence type="ECO:0000313" key="5">
    <source>
        <dbReference type="EMBL" id="GGG39883.1"/>
    </source>
</evidence>
<name>A0A8J3ED66_9PROT</name>
<dbReference type="Pfam" id="PF13365">
    <property type="entry name" value="Trypsin_2"/>
    <property type="match status" value="1"/>
</dbReference>
<protein>
    <recommendedName>
        <fullName evidence="7">Serine protease</fullName>
    </recommendedName>
</protein>
<keyword evidence="3" id="KW-0378">Hydrolase</keyword>
<dbReference type="AlphaFoldDB" id="A0A8J3ED66"/>
<proteinExistence type="inferred from homology"/>
<comment type="similarity">
    <text evidence="1">Belongs to the peptidase S1C family.</text>
</comment>
<evidence type="ECO:0000256" key="3">
    <source>
        <dbReference type="ARBA" id="ARBA00022801"/>
    </source>
</evidence>
<comment type="caution">
    <text evidence="5">The sequence shown here is derived from an EMBL/GenBank/DDBJ whole genome shotgun (WGS) entry which is preliminary data.</text>
</comment>
<keyword evidence="6" id="KW-1185">Reference proteome</keyword>